<gene>
    <name evidence="2" type="ORF">Pla52o_56500</name>
</gene>
<accession>A0A5C6BE98</accession>
<feature type="compositionally biased region" description="Polar residues" evidence="1">
    <location>
        <begin position="17"/>
        <end position="26"/>
    </location>
</feature>
<name>A0A5C6BE98_9BACT</name>
<evidence type="ECO:0000313" key="3">
    <source>
        <dbReference type="Proteomes" id="UP000316304"/>
    </source>
</evidence>
<keyword evidence="3" id="KW-1185">Reference proteome</keyword>
<evidence type="ECO:0000256" key="1">
    <source>
        <dbReference type="SAM" id="MobiDB-lite"/>
    </source>
</evidence>
<evidence type="ECO:0000313" key="2">
    <source>
        <dbReference type="EMBL" id="TWU10368.1"/>
    </source>
</evidence>
<dbReference type="Proteomes" id="UP000316304">
    <property type="component" value="Unassembled WGS sequence"/>
</dbReference>
<comment type="caution">
    <text evidence="2">The sequence shown here is derived from an EMBL/GenBank/DDBJ whole genome shotgun (WGS) entry which is preliminary data.</text>
</comment>
<proteinExistence type="predicted"/>
<organism evidence="2 3">
    <name type="scientific">Novipirellula galeiformis</name>
    <dbReference type="NCBI Taxonomy" id="2528004"/>
    <lineage>
        <taxon>Bacteria</taxon>
        <taxon>Pseudomonadati</taxon>
        <taxon>Planctomycetota</taxon>
        <taxon>Planctomycetia</taxon>
        <taxon>Pirellulales</taxon>
        <taxon>Pirellulaceae</taxon>
        <taxon>Novipirellula</taxon>
    </lineage>
</organism>
<dbReference type="EMBL" id="SJPT01000018">
    <property type="protein sequence ID" value="TWU10368.1"/>
    <property type="molecule type" value="Genomic_DNA"/>
</dbReference>
<reference evidence="2 3" key="1">
    <citation type="submission" date="2019-02" db="EMBL/GenBank/DDBJ databases">
        <title>Deep-cultivation of Planctomycetes and their phenomic and genomic characterization uncovers novel biology.</title>
        <authorList>
            <person name="Wiegand S."/>
            <person name="Jogler M."/>
            <person name="Boedeker C."/>
            <person name="Pinto D."/>
            <person name="Vollmers J."/>
            <person name="Rivas-Marin E."/>
            <person name="Kohn T."/>
            <person name="Peeters S.H."/>
            <person name="Heuer A."/>
            <person name="Rast P."/>
            <person name="Oberbeckmann S."/>
            <person name="Bunk B."/>
            <person name="Jeske O."/>
            <person name="Meyerdierks A."/>
            <person name="Storesund J.E."/>
            <person name="Kallscheuer N."/>
            <person name="Luecker S."/>
            <person name="Lage O.M."/>
            <person name="Pohl T."/>
            <person name="Merkel B.J."/>
            <person name="Hornburger P."/>
            <person name="Mueller R.-W."/>
            <person name="Bruemmer F."/>
            <person name="Labrenz M."/>
            <person name="Spormann A.M."/>
            <person name="Op Den Camp H."/>
            <person name="Overmann J."/>
            <person name="Amann R."/>
            <person name="Jetten M.S.M."/>
            <person name="Mascher T."/>
            <person name="Medema M.H."/>
            <person name="Devos D.P."/>
            <person name="Kaster A.-K."/>
            <person name="Ovreas L."/>
            <person name="Rohde M."/>
            <person name="Galperin M.Y."/>
            <person name="Jogler C."/>
        </authorList>
    </citation>
    <scope>NUCLEOTIDE SEQUENCE [LARGE SCALE GENOMIC DNA]</scope>
    <source>
        <strain evidence="2 3">Pla52o</strain>
    </source>
</reference>
<dbReference type="AlphaFoldDB" id="A0A5C6BE98"/>
<feature type="region of interest" description="Disordered" evidence="1">
    <location>
        <begin position="1"/>
        <end position="26"/>
    </location>
</feature>
<protein>
    <submittedName>
        <fullName evidence="2">Uncharacterized protein</fullName>
    </submittedName>
</protein>
<sequence>MGVDQDTAPVPLEESRQSNTVTNQMDPSIEPMSRVRAIDTEITHVWMVRTFLKHCDEAEDDEDLRDIVRDLYDFILAVGPVDEVEDPAVYLKLAKKKVSKLRKATELYEAIQPEVSGHTNFVMAARSLRTAVDRIAHWISS</sequence>